<name>A0AAN6SKC3_9PEZI</name>
<sequence>MEAFARLKARVNQGGPIPSPWFPFPFYVDRDRTPKLTAASMDSSVVAGNGFNRPEVTGLNVRHESDGQVVLNVPLERVAQFKAAMLRRRLAAPEFVEDGLLVMLNSTNSARFFKAASQGQHMDLTLQPGGAFSKVSATARTLYTSRPAGGSSAQRQKQEGHVQTSVVLLRALQSGKANVDLMARFIRKAELAVIAAIPAARPVLLPDGCGIAAKFRIPKIDENSFAVQGMFPSRAAVQESSGLLNRLQEVVQGLKVPEGIVYGDYIEFQLMFAGWGFD</sequence>
<dbReference type="Proteomes" id="UP001303115">
    <property type="component" value="Unassembled WGS sequence"/>
</dbReference>
<evidence type="ECO:0000313" key="1">
    <source>
        <dbReference type="EMBL" id="KAK4031556.1"/>
    </source>
</evidence>
<comment type="caution">
    <text evidence="1">The sequence shown here is derived from an EMBL/GenBank/DDBJ whole genome shotgun (WGS) entry which is preliminary data.</text>
</comment>
<accession>A0AAN6SKC3</accession>
<evidence type="ECO:0000313" key="2">
    <source>
        <dbReference type="Proteomes" id="UP001303115"/>
    </source>
</evidence>
<dbReference type="EMBL" id="MU854763">
    <property type="protein sequence ID" value="KAK4031556.1"/>
    <property type="molecule type" value="Genomic_DNA"/>
</dbReference>
<proteinExistence type="predicted"/>
<dbReference type="AlphaFoldDB" id="A0AAN6SKC3"/>
<reference evidence="2" key="1">
    <citation type="journal article" date="2023" name="Mol. Phylogenet. Evol.">
        <title>Genome-scale phylogeny and comparative genomics of the fungal order Sordariales.</title>
        <authorList>
            <person name="Hensen N."/>
            <person name="Bonometti L."/>
            <person name="Westerberg I."/>
            <person name="Brannstrom I.O."/>
            <person name="Guillou S."/>
            <person name="Cros-Aarteil S."/>
            <person name="Calhoun S."/>
            <person name="Haridas S."/>
            <person name="Kuo A."/>
            <person name="Mondo S."/>
            <person name="Pangilinan J."/>
            <person name="Riley R."/>
            <person name="LaButti K."/>
            <person name="Andreopoulos B."/>
            <person name="Lipzen A."/>
            <person name="Chen C."/>
            <person name="Yan M."/>
            <person name="Daum C."/>
            <person name="Ng V."/>
            <person name="Clum A."/>
            <person name="Steindorff A."/>
            <person name="Ohm R.A."/>
            <person name="Martin F."/>
            <person name="Silar P."/>
            <person name="Natvig D.O."/>
            <person name="Lalanne C."/>
            <person name="Gautier V."/>
            <person name="Ament-Velasquez S.L."/>
            <person name="Kruys A."/>
            <person name="Hutchinson M.I."/>
            <person name="Powell A.J."/>
            <person name="Barry K."/>
            <person name="Miller A.N."/>
            <person name="Grigoriev I.V."/>
            <person name="Debuchy R."/>
            <person name="Gladieux P."/>
            <person name="Hiltunen Thoren M."/>
            <person name="Johannesson H."/>
        </authorList>
    </citation>
    <scope>NUCLEOTIDE SEQUENCE [LARGE SCALE GENOMIC DNA]</scope>
    <source>
        <strain evidence="2">CBS 284.82</strain>
    </source>
</reference>
<gene>
    <name evidence="1" type="ORF">C8A01DRAFT_41991</name>
</gene>
<protein>
    <submittedName>
        <fullName evidence="1">Uncharacterized protein</fullName>
    </submittedName>
</protein>
<organism evidence="1 2">
    <name type="scientific">Parachaetomium inaequale</name>
    <dbReference type="NCBI Taxonomy" id="2588326"/>
    <lineage>
        <taxon>Eukaryota</taxon>
        <taxon>Fungi</taxon>
        <taxon>Dikarya</taxon>
        <taxon>Ascomycota</taxon>
        <taxon>Pezizomycotina</taxon>
        <taxon>Sordariomycetes</taxon>
        <taxon>Sordariomycetidae</taxon>
        <taxon>Sordariales</taxon>
        <taxon>Chaetomiaceae</taxon>
        <taxon>Parachaetomium</taxon>
    </lineage>
</organism>
<keyword evidence="2" id="KW-1185">Reference proteome</keyword>